<dbReference type="InterPro" id="IPR054722">
    <property type="entry name" value="PolX-like_BBD"/>
</dbReference>
<evidence type="ECO:0000259" key="1">
    <source>
        <dbReference type="Pfam" id="PF03732"/>
    </source>
</evidence>
<protein>
    <recommendedName>
        <fullName evidence="5">Retrovirus-related Pol polyprotein from transposon TNT 1-94</fullName>
    </recommendedName>
</protein>
<organism evidence="4">
    <name type="scientific">Tanacetum cinerariifolium</name>
    <name type="common">Dalmatian daisy</name>
    <name type="synonym">Chrysanthemum cinerariifolium</name>
    <dbReference type="NCBI Taxonomy" id="118510"/>
    <lineage>
        <taxon>Eukaryota</taxon>
        <taxon>Viridiplantae</taxon>
        <taxon>Streptophyta</taxon>
        <taxon>Embryophyta</taxon>
        <taxon>Tracheophyta</taxon>
        <taxon>Spermatophyta</taxon>
        <taxon>Magnoliopsida</taxon>
        <taxon>eudicotyledons</taxon>
        <taxon>Gunneridae</taxon>
        <taxon>Pentapetalae</taxon>
        <taxon>asterids</taxon>
        <taxon>campanulids</taxon>
        <taxon>Asterales</taxon>
        <taxon>Asteraceae</taxon>
        <taxon>Asteroideae</taxon>
        <taxon>Anthemideae</taxon>
        <taxon>Anthemidinae</taxon>
        <taxon>Tanacetum</taxon>
    </lineage>
</organism>
<dbReference type="EMBL" id="BKCJ010000672">
    <property type="protein sequence ID" value="GEU35277.1"/>
    <property type="molecule type" value="Genomic_DNA"/>
</dbReference>
<dbReference type="PANTHER" id="PTHR11439">
    <property type="entry name" value="GAG-POL-RELATED RETROTRANSPOSON"/>
    <property type="match status" value="1"/>
</dbReference>
<dbReference type="AlphaFoldDB" id="A0A6L2JFC7"/>
<comment type="caution">
    <text evidence="4">The sequence shown here is derived from an EMBL/GenBank/DDBJ whole genome shotgun (WGS) entry which is preliminary data.</text>
</comment>
<name>A0A6L2JFC7_TANCI</name>
<evidence type="ECO:0000259" key="3">
    <source>
        <dbReference type="Pfam" id="PF22936"/>
    </source>
</evidence>
<evidence type="ECO:0008006" key="5">
    <source>
        <dbReference type="Google" id="ProtNLM"/>
    </source>
</evidence>
<evidence type="ECO:0000259" key="2">
    <source>
        <dbReference type="Pfam" id="PF07727"/>
    </source>
</evidence>
<reference evidence="4" key="1">
    <citation type="journal article" date="2019" name="Sci. Rep.">
        <title>Draft genome of Tanacetum cinerariifolium, the natural source of mosquito coil.</title>
        <authorList>
            <person name="Yamashiro T."/>
            <person name="Shiraishi A."/>
            <person name="Satake H."/>
            <person name="Nakayama K."/>
        </authorList>
    </citation>
    <scope>NUCLEOTIDE SEQUENCE</scope>
</reference>
<dbReference type="Pfam" id="PF03732">
    <property type="entry name" value="Retrotrans_gag"/>
    <property type="match status" value="1"/>
</dbReference>
<dbReference type="InterPro" id="IPR005162">
    <property type="entry name" value="Retrotrans_gag_dom"/>
</dbReference>
<feature type="domain" description="Retrovirus-related Pol polyprotein from transposon TNT 1-94-like beta-barrel" evidence="3">
    <location>
        <begin position="570"/>
        <end position="643"/>
    </location>
</feature>
<feature type="domain" description="Reverse transcriptase Ty1/copia-type" evidence="2">
    <location>
        <begin position="747"/>
        <end position="875"/>
    </location>
</feature>
<dbReference type="PANTHER" id="PTHR11439:SF495">
    <property type="entry name" value="REVERSE TRANSCRIPTASE, RNA-DEPENDENT DNA POLYMERASE-RELATED"/>
    <property type="match status" value="1"/>
</dbReference>
<feature type="domain" description="Retrotransposon gag" evidence="1">
    <location>
        <begin position="4"/>
        <end position="96"/>
    </location>
</feature>
<dbReference type="CDD" id="cd09272">
    <property type="entry name" value="RNase_HI_RT_Ty1"/>
    <property type="match status" value="1"/>
</dbReference>
<accession>A0A6L2JFC7</accession>
<evidence type="ECO:0000313" key="4">
    <source>
        <dbReference type="EMBL" id="GEU35277.1"/>
    </source>
</evidence>
<dbReference type="Pfam" id="PF07727">
    <property type="entry name" value="RVT_2"/>
    <property type="match status" value="1"/>
</dbReference>
<dbReference type="Pfam" id="PF22936">
    <property type="entry name" value="Pol_BBD"/>
    <property type="match status" value="1"/>
</dbReference>
<sequence length="987" mass="113294">MLRAFPMSLTGVTSHWLRNKLYGSIKTWEDLKAKILSKCCPLARTTKKIEEINNFQQEPDETFYLARERFKELLMKCPQHYLTEMQEAILFYNGLKVLTRQILDSKGVITTKTAADAKPSKHNLIILEEKSRRLMKRYMLLRIFVRAKMSRDVITVGSTMWIPLLYQGEYSQWRERFMNYLEEQTDVEAMINYIENGDHPLPVVAQVSLAGTAPNAIPTLKDPNNETAKDLWDALERQMRGSEYVEQDRKAAILYEYETFKDTEGEQLLDTYLRYLQVINDLKKCGYKKDNYCKKVKVKDYNYYKTKMLLANKDSDEQVLLAEDQAWMESSSDSDQEINANTVFMAKMEKVLSDSDESYLSAEETIAEVPYYTSESEKVLQDQLKVKHFVIDTHSECQAQYAKLVEERYEYMIRYSALCDNDKQHRKEIDEQEILFNKMSRPLVEMNNNMLRLQGKILDKEMKISELEGNRFENPSYFEKAKDLRPSLYDEKLIGLGLYDSFDENNLFIFDDESVRNSQVSKMSFKKKPNASLNVPSRSKLNKSLPRVVRKWLPKLQPLAEPVDKWIPKIIDSGCSKHMTGNRALLTNFMEKFLGTVRFGNIDFAGIAGYGDVVIGSMTIKKVYYVEGLGHNLFSVGQFYDKGLEASFRKSTCFVRTEDGVDLLTGDHSLNLYTIALNEVASNSSTCLLAKASSSLEEVTVPSSNTQLVSNNMVPNIDEASTSHNVFNERLEDAYFDAKLDQFARLKVWRLVPRPEGKTIIKTKWIFKNKKDERSLVIQNKARLVAIGYSQQEGIDYNETFAPVAQIEALCLFLAYAAHKDFTVFQMDVKTEFLNRILKEEVYVGQPLGFVSTQYLDHVYALDKALFRMENCDTVPTPMVEQAKLKLDLVGKPVNHIDYHSMIGSLMIFRYLKGTINLGLGYPKDYGFDLTAYSDADHIGCHLDRKSTSGSVQFLGDKLVCWSSKKQNSVSISTAESEYVAVFGCCA</sequence>
<proteinExistence type="predicted"/>
<dbReference type="InterPro" id="IPR013103">
    <property type="entry name" value="RVT_2"/>
</dbReference>
<gene>
    <name evidence="4" type="ORF">Tci_007255</name>
</gene>